<protein>
    <submittedName>
        <fullName evidence="5">Acyltransferase domain-containing protein</fullName>
    </submittedName>
</protein>
<dbReference type="Pfam" id="PF00698">
    <property type="entry name" value="Acyl_transf_1"/>
    <property type="match status" value="1"/>
</dbReference>
<dbReference type="PANTHER" id="PTHR43775">
    <property type="entry name" value="FATTY ACID SYNTHASE"/>
    <property type="match status" value="1"/>
</dbReference>
<dbReference type="SMART" id="SM00827">
    <property type="entry name" value="PKS_AT"/>
    <property type="match status" value="1"/>
</dbReference>
<dbReference type="InterPro" id="IPR014043">
    <property type="entry name" value="Acyl_transferase_dom"/>
</dbReference>
<dbReference type="InterPro" id="IPR006162">
    <property type="entry name" value="Ppantetheine_attach_site"/>
</dbReference>
<gene>
    <name evidence="5" type="ORF">MKP09_08255</name>
</gene>
<dbReference type="EMBL" id="JAKWBL010000001">
    <property type="protein sequence ID" value="MCH5597896.1"/>
    <property type="molecule type" value="Genomic_DNA"/>
</dbReference>
<evidence type="ECO:0000259" key="4">
    <source>
        <dbReference type="PROSITE" id="PS50075"/>
    </source>
</evidence>
<evidence type="ECO:0000256" key="1">
    <source>
        <dbReference type="ARBA" id="ARBA00022450"/>
    </source>
</evidence>
<dbReference type="InterPro" id="IPR016035">
    <property type="entry name" value="Acyl_Trfase/lysoPLipase"/>
</dbReference>
<name>A0ABS9SHR2_9BACT</name>
<feature type="domain" description="Carrier" evidence="4">
    <location>
        <begin position="372"/>
        <end position="447"/>
    </location>
</feature>
<keyword evidence="2" id="KW-0597">Phosphoprotein</keyword>
<accession>A0ABS9SHR2</accession>
<dbReference type="Pfam" id="PF00550">
    <property type="entry name" value="PP-binding"/>
    <property type="match status" value="1"/>
</dbReference>
<dbReference type="InterPro" id="IPR009081">
    <property type="entry name" value="PP-bd_ACP"/>
</dbReference>
<dbReference type="Gene3D" id="3.40.366.10">
    <property type="entry name" value="Malonyl-Coenzyme A Acyl Carrier Protein, domain 2"/>
    <property type="match status" value="1"/>
</dbReference>
<evidence type="ECO:0000313" key="6">
    <source>
        <dbReference type="Proteomes" id="UP001202248"/>
    </source>
</evidence>
<dbReference type="InterPro" id="IPR001227">
    <property type="entry name" value="Ac_transferase_dom_sf"/>
</dbReference>
<dbReference type="SUPFAM" id="SSF52151">
    <property type="entry name" value="FabD/lysophospholipase-like"/>
    <property type="match status" value="1"/>
</dbReference>
<dbReference type="PROSITE" id="PS50075">
    <property type="entry name" value="CARRIER"/>
    <property type="match status" value="1"/>
</dbReference>
<dbReference type="Proteomes" id="UP001202248">
    <property type="component" value="Unassembled WGS sequence"/>
</dbReference>
<organism evidence="5 6">
    <name type="scientific">Niabella ginsengisoli</name>
    <dbReference type="NCBI Taxonomy" id="522298"/>
    <lineage>
        <taxon>Bacteria</taxon>
        <taxon>Pseudomonadati</taxon>
        <taxon>Bacteroidota</taxon>
        <taxon>Chitinophagia</taxon>
        <taxon>Chitinophagales</taxon>
        <taxon>Chitinophagaceae</taxon>
        <taxon>Niabella</taxon>
    </lineage>
</organism>
<keyword evidence="6" id="KW-1185">Reference proteome</keyword>
<dbReference type="PROSITE" id="PS00012">
    <property type="entry name" value="PHOSPHOPANTETHEINE"/>
    <property type="match status" value="1"/>
</dbReference>
<proteinExistence type="predicted"/>
<keyword evidence="1" id="KW-0596">Phosphopantetheine</keyword>
<dbReference type="SUPFAM" id="SSF47336">
    <property type="entry name" value="ACP-like"/>
    <property type="match status" value="1"/>
</dbReference>
<dbReference type="InterPro" id="IPR036736">
    <property type="entry name" value="ACP-like_sf"/>
</dbReference>
<dbReference type="InterPro" id="IPR050091">
    <property type="entry name" value="PKS_NRPS_Biosynth_Enz"/>
</dbReference>
<sequence length="581" mass="63569">MGKELYVNEPVYKAAIDECAEILLQEINEDIREIIFTEESDEAADKLKNTYYTQPATFITSYALAKYYMSMGINPAAFVGHSIGEFVSAHLSGILTLADALKLVAARARLISGLPGGTMLSVRTARKNVLPLMPATLSLAANNAPNLCVVSGEASDVDNFSKILEQNGIVNKPLRTSHAFHSHMMDPIISPLNDVAASFNLSVPKIPILSTVTASWLKDGEATDPGYWSKHARATVNFSDAINALITELNPVFVEVGPGNATTTLIKQQGGAVVSRVVNSIEPGISNSDLISIKKTIGKLWTLGVDINWQSLHEAENANVLHDLPTYAYDKKKYWVEPVQVQQLTNQPELTNNSSNNEVEEIVDNADLTRKERLISRIKTILGEASGNDISDTNPHFSFIELGFDSLLLTQVASSFKKEFRVPVTFRQLSEEYDTLDKLSTYLDSTLPADVYSAAKKEKPKAASKIVETNVPVDDVDNKALLQTILQQINILTQQVAELQKSQMPTGISPVGTNGNNHSLTKNDLQNSYTIEANTNHRDVKILDNSNPPVPGAKLGKDQNGNPAWFIADSNNPGRYLQIPI</sequence>
<evidence type="ECO:0000313" key="5">
    <source>
        <dbReference type="EMBL" id="MCH5597896.1"/>
    </source>
</evidence>
<evidence type="ECO:0000256" key="3">
    <source>
        <dbReference type="ARBA" id="ARBA00022679"/>
    </source>
</evidence>
<dbReference type="SUPFAM" id="SSF55048">
    <property type="entry name" value="Probable ACP-binding domain of malonyl-CoA ACP transacylase"/>
    <property type="match status" value="1"/>
</dbReference>
<keyword evidence="3" id="KW-0808">Transferase</keyword>
<comment type="caution">
    <text evidence="5">The sequence shown here is derived from an EMBL/GenBank/DDBJ whole genome shotgun (WGS) entry which is preliminary data.</text>
</comment>
<dbReference type="PANTHER" id="PTHR43775:SF51">
    <property type="entry name" value="INACTIVE PHENOLPHTHIOCEROL SYNTHESIS POLYKETIDE SYNTHASE TYPE I PKS1-RELATED"/>
    <property type="match status" value="1"/>
</dbReference>
<reference evidence="5 6" key="1">
    <citation type="submission" date="2022-02" db="EMBL/GenBank/DDBJ databases">
        <authorList>
            <person name="Min J."/>
        </authorList>
    </citation>
    <scope>NUCLEOTIDE SEQUENCE [LARGE SCALE GENOMIC DNA]</scope>
    <source>
        <strain evidence="5 6">GR10-1</strain>
    </source>
</reference>
<evidence type="ECO:0000256" key="2">
    <source>
        <dbReference type="ARBA" id="ARBA00022553"/>
    </source>
</evidence>
<dbReference type="Gene3D" id="1.10.1200.10">
    <property type="entry name" value="ACP-like"/>
    <property type="match status" value="1"/>
</dbReference>
<dbReference type="GO" id="GO:0016746">
    <property type="term" value="F:acyltransferase activity"/>
    <property type="evidence" value="ECO:0007669"/>
    <property type="project" value="UniProtKB-KW"/>
</dbReference>
<dbReference type="InterPro" id="IPR016036">
    <property type="entry name" value="Malonyl_transacylase_ACP-bd"/>
</dbReference>
<keyword evidence="5" id="KW-0012">Acyltransferase</keyword>